<evidence type="ECO:0000313" key="3">
    <source>
        <dbReference type="EMBL" id="SDK63339.1"/>
    </source>
</evidence>
<dbReference type="OrthoDB" id="4350888at2"/>
<reference evidence="3 4" key="1">
    <citation type="submission" date="2016-10" db="EMBL/GenBank/DDBJ databases">
        <authorList>
            <person name="de Groot N.N."/>
        </authorList>
    </citation>
    <scope>NUCLEOTIDE SEQUENCE [LARGE SCALE GENOMIC DNA]</scope>
    <source>
        <strain evidence="3 4">CGMCC 4.5727</strain>
    </source>
</reference>
<feature type="region of interest" description="Disordered" evidence="1">
    <location>
        <begin position="140"/>
        <end position="189"/>
    </location>
</feature>
<keyword evidence="2" id="KW-1133">Transmembrane helix</keyword>
<feature type="transmembrane region" description="Helical" evidence="2">
    <location>
        <begin position="98"/>
        <end position="119"/>
    </location>
</feature>
<feature type="compositionally biased region" description="Basic and acidic residues" evidence="1">
    <location>
        <begin position="168"/>
        <end position="187"/>
    </location>
</feature>
<organism evidence="3 4">
    <name type="scientific">Streptomyces indicus</name>
    <dbReference type="NCBI Taxonomy" id="417292"/>
    <lineage>
        <taxon>Bacteria</taxon>
        <taxon>Bacillati</taxon>
        <taxon>Actinomycetota</taxon>
        <taxon>Actinomycetes</taxon>
        <taxon>Kitasatosporales</taxon>
        <taxon>Streptomycetaceae</taxon>
        <taxon>Streptomyces</taxon>
    </lineage>
</organism>
<feature type="compositionally biased region" description="Low complexity" evidence="1">
    <location>
        <begin position="46"/>
        <end position="83"/>
    </location>
</feature>
<evidence type="ECO:0000256" key="2">
    <source>
        <dbReference type="SAM" id="Phobius"/>
    </source>
</evidence>
<dbReference type="STRING" id="417292.SAMN05421806_109239"/>
<keyword evidence="2" id="KW-0472">Membrane</keyword>
<dbReference type="AlphaFoldDB" id="A0A1G9DHL0"/>
<accession>A0A1G9DHL0</accession>
<sequence>MSYNQPGPYGGQPQQPGPYGQQGGYPQQQPQPQPGYGYPQQPPQQPGYGFPQQGAPQDPYGQQQGGYSQPQQPGPYGQQAPYGQVPPPPPAGGNGKRIGIIAGAVVALAAIGGGIWYFVGGGSGADVADDGPHKLTVPETVLDGKYKKDSSGDSGPSDDDALGNAEEWGVKGAKEVEGSYTSGDKDNPMSMENLGFGGVYGEIEDPEKVLDALFEHMKKEAAKEPEEGKLLGSPKSYNRDGALIKCQEAQFTNPDADGTPTGGPKEFKMPLCAWADHSTVAMVTHINVMNALQGKGTSPEDAAEIASNLRKDVRVKL</sequence>
<protein>
    <submittedName>
        <fullName evidence="3">Uncharacterized protein</fullName>
    </submittedName>
</protein>
<evidence type="ECO:0000313" key="4">
    <source>
        <dbReference type="Proteomes" id="UP000199155"/>
    </source>
</evidence>
<feature type="region of interest" description="Disordered" evidence="1">
    <location>
        <begin position="1"/>
        <end position="94"/>
    </location>
</feature>
<keyword evidence="2" id="KW-0812">Transmembrane</keyword>
<gene>
    <name evidence="3" type="ORF">SAMN05421806_109239</name>
</gene>
<dbReference type="EMBL" id="FNFF01000009">
    <property type="protein sequence ID" value="SDK63339.1"/>
    <property type="molecule type" value="Genomic_DNA"/>
</dbReference>
<evidence type="ECO:0000256" key="1">
    <source>
        <dbReference type="SAM" id="MobiDB-lite"/>
    </source>
</evidence>
<name>A0A1G9DHL0_9ACTN</name>
<proteinExistence type="predicted"/>
<dbReference type="RefSeq" id="WP_093613145.1">
    <property type="nucleotide sequence ID" value="NZ_FNFF01000009.1"/>
</dbReference>
<keyword evidence="4" id="KW-1185">Reference proteome</keyword>
<feature type="compositionally biased region" description="Low complexity" evidence="1">
    <location>
        <begin position="1"/>
        <end position="39"/>
    </location>
</feature>
<feature type="compositionally biased region" description="Basic and acidic residues" evidence="1">
    <location>
        <begin position="142"/>
        <end position="151"/>
    </location>
</feature>
<dbReference type="Proteomes" id="UP000199155">
    <property type="component" value="Unassembled WGS sequence"/>
</dbReference>